<evidence type="ECO:0000256" key="1">
    <source>
        <dbReference type="SAM" id="MobiDB-lite"/>
    </source>
</evidence>
<feature type="compositionally biased region" description="Basic residues" evidence="1">
    <location>
        <begin position="1"/>
        <end position="17"/>
    </location>
</feature>
<organism evidence="2 3">
    <name type="scientific">Mizuhopecten yessoensis</name>
    <name type="common">Japanese scallop</name>
    <name type="synonym">Patinopecten yessoensis</name>
    <dbReference type="NCBI Taxonomy" id="6573"/>
    <lineage>
        <taxon>Eukaryota</taxon>
        <taxon>Metazoa</taxon>
        <taxon>Spiralia</taxon>
        <taxon>Lophotrochozoa</taxon>
        <taxon>Mollusca</taxon>
        <taxon>Bivalvia</taxon>
        <taxon>Autobranchia</taxon>
        <taxon>Pteriomorphia</taxon>
        <taxon>Pectinida</taxon>
        <taxon>Pectinoidea</taxon>
        <taxon>Pectinidae</taxon>
        <taxon>Mizuhopecten</taxon>
    </lineage>
</organism>
<feature type="region of interest" description="Disordered" evidence="1">
    <location>
        <begin position="1"/>
        <end position="28"/>
    </location>
</feature>
<evidence type="ECO:0000313" key="3">
    <source>
        <dbReference type="Proteomes" id="UP000242188"/>
    </source>
</evidence>
<dbReference type="OrthoDB" id="10043303at2759"/>
<keyword evidence="3" id="KW-1185">Reference proteome</keyword>
<accession>A0A210QHU1</accession>
<dbReference type="Proteomes" id="UP000242188">
    <property type="component" value="Unassembled WGS sequence"/>
</dbReference>
<dbReference type="AlphaFoldDB" id="A0A210QHU1"/>
<protein>
    <submittedName>
        <fullName evidence="2">Vertnin</fullName>
    </submittedName>
</protein>
<proteinExistence type="predicted"/>
<name>A0A210QHU1_MIZYE</name>
<dbReference type="EMBL" id="NEDP02003599">
    <property type="protein sequence ID" value="OWF48333.1"/>
    <property type="molecule type" value="Genomic_DNA"/>
</dbReference>
<comment type="caution">
    <text evidence="2">The sequence shown here is derived from an EMBL/GenBank/DDBJ whole genome shotgun (WGS) entry which is preliminary data.</text>
</comment>
<reference evidence="2 3" key="1">
    <citation type="journal article" date="2017" name="Nat. Ecol. Evol.">
        <title>Scallop genome provides insights into evolution of bilaterian karyotype and development.</title>
        <authorList>
            <person name="Wang S."/>
            <person name="Zhang J."/>
            <person name="Jiao W."/>
            <person name="Li J."/>
            <person name="Xun X."/>
            <person name="Sun Y."/>
            <person name="Guo X."/>
            <person name="Huan P."/>
            <person name="Dong B."/>
            <person name="Zhang L."/>
            <person name="Hu X."/>
            <person name="Sun X."/>
            <person name="Wang J."/>
            <person name="Zhao C."/>
            <person name="Wang Y."/>
            <person name="Wang D."/>
            <person name="Huang X."/>
            <person name="Wang R."/>
            <person name="Lv J."/>
            <person name="Li Y."/>
            <person name="Zhang Z."/>
            <person name="Liu B."/>
            <person name="Lu W."/>
            <person name="Hui Y."/>
            <person name="Liang J."/>
            <person name="Zhou Z."/>
            <person name="Hou R."/>
            <person name="Li X."/>
            <person name="Liu Y."/>
            <person name="Li H."/>
            <person name="Ning X."/>
            <person name="Lin Y."/>
            <person name="Zhao L."/>
            <person name="Xing Q."/>
            <person name="Dou J."/>
            <person name="Li Y."/>
            <person name="Mao J."/>
            <person name="Guo H."/>
            <person name="Dou H."/>
            <person name="Li T."/>
            <person name="Mu C."/>
            <person name="Jiang W."/>
            <person name="Fu Q."/>
            <person name="Fu X."/>
            <person name="Miao Y."/>
            <person name="Liu J."/>
            <person name="Yu Q."/>
            <person name="Li R."/>
            <person name="Liao H."/>
            <person name="Li X."/>
            <person name="Kong Y."/>
            <person name="Jiang Z."/>
            <person name="Chourrout D."/>
            <person name="Li R."/>
            <person name="Bao Z."/>
        </authorList>
    </citation>
    <scope>NUCLEOTIDE SEQUENCE [LARGE SCALE GENOMIC DNA]</scope>
    <source>
        <strain evidence="2 3">PY_sf001</strain>
    </source>
</reference>
<sequence>MQIKKKRRPTKKVQKPKVKTDQVQNNAVTKKRVRSSARIAAGTRKEIQTVNPKARTSKGMQNCVDTEVHVTGQTNRAPVPSINRSKYFMEILKRLQSCKDFEELAAVSVQCKQDVAHNEIKGKPTDLYIMQGYKVDETSMDLAPSDVMGAIKFPVTVKGDGNCLPRCGSLVAFGNEEHPEIRARIVMELALTETTYLDNNYLRQGTNLKEHLPELYAMYSDLYLPGVHLTDNIVREIYKLEVFKCVNLGRYMGIWQIHALANVLECPILSCYPDQACETLFIGLYCRQFMRNL</sequence>
<evidence type="ECO:0000313" key="2">
    <source>
        <dbReference type="EMBL" id="OWF48333.1"/>
    </source>
</evidence>
<gene>
    <name evidence="2" type="ORF">KP79_PYT01207</name>
</gene>